<dbReference type="PANTHER" id="PTHR11567">
    <property type="entry name" value="ACID PHOSPHATASE-RELATED"/>
    <property type="match status" value="1"/>
</dbReference>
<gene>
    <name evidence="8" type="ORF">SVUK_LOCUS4301</name>
</gene>
<sequence length="180" mass="20273">MWRHGDRTPTKTFKNDPIQEANWTMGGSGFGQLTPLGMQQQMKLGKLIRKTYVDDHKFLSPQYSSKEIYVRATDTNRTIVSAMSNMVGMYGQKDFGHKPNVDYPNATAWPAQYVPIAVHTMHKPTDYVGFDLTSVSSVAQATCALIHIAQIVHILNLYLQSDSLEEISGYVDGYRKPQKT</sequence>
<dbReference type="Proteomes" id="UP000270094">
    <property type="component" value="Unassembled WGS sequence"/>
</dbReference>
<keyword evidence="5" id="KW-0378">Hydrolase</keyword>
<evidence type="ECO:0000313" key="9">
    <source>
        <dbReference type="Proteomes" id="UP000270094"/>
    </source>
</evidence>
<dbReference type="CDD" id="cd07061">
    <property type="entry name" value="HP_HAP_like"/>
    <property type="match status" value="1"/>
</dbReference>
<dbReference type="OrthoDB" id="258392at2759"/>
<accession>A0A3P7IND9</accession>
<dbReference type="InterPro" id="IPR050645">
    <property type="entry name" value="Histidine_acid_phosphatase"/>
</dbReference>
<dbReference type="SUPFAM" id="SSF53254">
    <property type="entry name" value="Phosphoglycerate mutase-like"/>
    <property type="match status" value="1"/>
</dbReference>
<keyword evidence="4" id="KW-0732">Signal</keyword>
<dbReference type="EC" id="3.1.3.2" evidence="3"/>
<comment type="catalytic activity">
    <reaction evidence="1">
        <text>a phosphate monoester + H2O = an alcohol + phosphate</text>
        <dbReference type="Rhea" id="RHEA:15017"/>
        <dbReference type="ChEBI" id="CHEBI:15377"/>
        <dbReference type="ChEBI" id="CHEBI:30879"/>
        <dbReference type="ChEBI" id="CHEBI:43474"/>
        <dbReference type="ChEBI" id="CHEBI:67140"/>
        <dbReference type="EC" id="3.1.3.2"/>
    </reaction>
</comment>
<name>A0A3P7IND9_STRVU</name>
<evidence type="ECO:0000313" key="8">
    <source>
        <dbReference type="EMBL" id="VDM69303.1"/>
    </source>
</evidence>
<dbReference type="EMBL" id="UYYB01011761">
    <property type="protein sequence ID" value="VDM69303.1"/>
    <property type="molecule type" value="Genomic_DNA"/>
</dbReference>
<evidence type="ECO:0000256" key="6">
    <source>
        <dbReference type="ARBA" id="ARBA00023157"/>
    </source>
</evidence>
<reference evidence="8 9" key="1">
    <citation type="submission" date="2018-11" db="EMBL/GenBank/DDBJ databases">
        <authorList>
            <consortium name="Pathogen Informatics"/>
        </authorList>
    </citation>
    <scope>NUCLEOTIDE SEQUENCE [LARGE SCALE GENOMIC DNA]</scope>
</reference>
<dbReference type="AlphaFoldDB" id="A0A3P7IND9"/>
<evidence type="ECO:0000256" key="4">
    <source>
        <dbReference type="ARBA" id="ARBA00022729"/>
    </source>
</evidence>
<dbReference type="InterPro" id="IPR029033">
    <property type="entry name" value="His_PPase_superfam"/>
</dbReference>
<dbReference type="InterPro" id="IPR000560">
    <property type="entry name" value="His_Pase_clade-2"/>
</dbReference>
<evidence type="ECO:0000256" key="2">
    <source>
        <dbReference type="ARBA" id="ARBA00005375"/>
    </source>
</evidence>
<keyword evidence="9" id="KW-1185">Reference proteome</keyword>
<dbReference type="Gene3D" id="3.40.50.1240">
    <property type="entry name" value="Phosphoglycerate mutase-like"/>
    <property type="match status" value="1"/>
</dbReference>
<evidence type="ECO:0000256" key="3">
    <source>
        <dbReference type="ARBA" id="ARBA00012646"/>
    </source>
</evidence>
<evidence type="ECO:0000256" key="1">
    <source>
        <dbReference type="ARBA" id="ARBA00000032"/>
    </source>
</evidence>
<dbReference type="Pfam" id="PF00328">
    <property type="entry name" value="His_Phos_2"/>
    <property type="match status" value="1"/>
</dbReference>
<dbReference type="GO" id="GO:0003993">
    <property type="term" value="F:acid phosphatase activity"/>
    <property type="evidence" value="ECO:0007669"/>
    <property type="project" value="UniProtKB-EC"/>
</dbReference>
<evidence type="ECO:0000256" key="5">
    <source>
        <dbReference type="ARBA" id="ARBA00022801"/>
    </source>
</evidence>
<protein>
    <recommendedName>
        <fullName evidence="3">acid phosphatase</fullName>
        <ecNumber evidence="3">3.1.3.2</ecNumber>
    </recommendedName>
</protein>
<organism evidence="8 9">
    <name type="scientific">Strongylus vulgaris</name>
    <name type="common">Blood worm</name>
    <dbReference type="NCBI Taxonomy" id="40348"/>
    <lineage>
        <taxon>Eukaryota</taxon>
        <taxon>Metazoa</taxon>
        <taxon>Ecdysozoa</taxon>
        <taxon>Nematoda</taxon>
        <taxon>Chromadorea</taxon>
        <taxon>Rhabditida</taxon>
        <taxon>Rhabditina</taxon>
        <taxon>Rhabditomorpha</taxon>
        <taxon>Strongyloidea</taxon>
        <taxon>Strongylidae</taxon>
        <taxon>Strongylus</taxon>
    </lineage>
</organism>
<dbReference type="PANTHER" id="PTHR11567:SF211">
    <property type="entry name" value="PROSTATIC ACID PHOSPHATASE"/>
    <property type="match status" value="1"/>
</dbReference>
<proteinExistence type="inferred from homology"/>
<evidence type="ECO:0000256" key="7">
    <source>
        <dbReference type="ARBA" id="ARBA00023180"/>
    </source>
</evidence>
<comment type="similarity">
    <text evidence="2">Belongs to the histidine acid phosphatase family.</text>
</comment>
<keyword evidence="6" id="KW-1015">Disulfide bond</keyword>
<keyword evidence="7" id="KW-0325">Glycoprotein</keyword>